<dbReference type="Pfam" id="PF00292">
    <property type="entry name" value="PAX"/>
    <property type="match status" value="1"/>
</dbReference>
<feature type="compositionally biased region" description="Low complexity" evidence="9">
    <location>
        <begin position="71"/>
        <end position="82"/>
    </location>
</feature>
<evidence type="ECO:0000256" key="8">
    <source>
        <dbReference type="SAM" id="Coils"/>
    </source>
</evidence>
<feature type="compositionally biased region" description="Polar residues" evidence="9">
    <location>
        <begin position="1126"/>
        <end position="1137"/>
    </location>
</feature>
<evidence type="ECO:0000256" key="5">
    <source>
        <dbReference type="ARBA" id="ARBA00023125"/>
    </source>
</evidence>
<dbReference type="SMART" id="SM00351">
    <property type="entry name" value="PAX"/>
    <property type="match status" value="1"/>
</dbReference>
<sequence length="1145" mass="120745">MIASSSPAITKSQMMSSTFPVGAMTSSPGDSPHTEASLSPLGAHDHSPVAMASPPVSMETSPPLNGHGSGKKSVSSESSSESIPALVHLTHSHYQDLLPPPAHSTNHYLPPFNDHVMRDDVTGRMLSRNPNFMPAPSMTYEELHAVTSQSILEVTTSLAEDRRHSLSQLTTVTHSTADVTMPYIGDLMTSQSIHHNGMVGHEGLLQTSSAVMATGNTNQQALYVQMENGMFQAVPFHPSMQQPSTAVTSAQITNITAQPIQQNPVFPTNADHLQQADGVSMNGAMKQEMDDMKPKVGPYRTSHGSGVNQLGGMYVNGRPLPEPIRQRIVDLSHQGVRPCDISRQLRVSHGCVSKILARYYETGSIRPGVIGGSKPKVATAGVVMKITSYKRENPTMFAWEIRDRLLADGVCSQESVPSVSSINRIVRSKTHEFMKDNQRLSEQASLPSMIPHFKNERKRSATTPGSSSGGVQHVNGNTMSAVDVSNLQQIISGGENAPVVQQYVSLDSAGNQIAKSEGHTTASNDDQNRIYSLCNLLGITPSQAAILASNPAAFTQAATAVEGTVTTPSPAINATDTPKSQATPITSLPAVLASLPLGQQYELLKSVGGDIVGVNAPTDKSNQPRIVSVGTLNQPKGSVAPPTAPNQPVVVNSQGQILTQPGLILTTSQGQVLTQSGVQPGSLLVTSSGQVVSGTPSQITPTSAHGVNQVQTQQQPANNLFTLSQLSDSANLQQTLQSRSAVTISACGDNKTNKQDLIQVGATAQPGLVTLTQQQVQQLAAQGVILQPASNTTPGTEQPTGKSDAINEVVIETTVVDDTESGEKSDEKNTETAQKVASEQATNSADASITNEQQQLLKMLHNSIFVKQEPSEENAATSSANTHNIGQLLVASQQPQAQPGAAQLLSAAAALGALQPAQVIDANTNTNNSNQQQILTSNGQVLTTAQLQQLSSNLQQQQNQQQGIVQILSAAAQLQNQQQNLANNNNNNNNSNNQNLQQQLAVAQMIAANSNSTTSANARPTTQLQLNAGTLTELQPVSSLLSQLRPQPQQQSVAYSVATTGATLLPGQQMTALPSLVLPPTTVTGVTTTPSVVQGAPNPNLTQPFTTIYNEAWKMATNSGQPIVAVNQTATDSSSVPSAGDNKKN</sequence>
<keyword evidence="4" id="KW-0805">Transcription regulation</keyword>
<keyword evidence="12" id="KW-1185">Reference proteome</keyword>
<feature type="region of interest" description="Disordered" evidence="9">
    <location>
        <begin position="1"/>
        <end position="82"/>
    </location>
</feature>
<keyword evidence="5" id="KW-0238">DNA-binding</keyword>
<dbReference type="Proteomes" id="UP001642483">
    <property type="component" value="Unassembled WGS sequence"/>
</dbReference>
<accession>A0ABP0G7U9</accession>
<dbReference type="PROSITE" id="PS00034">
    <property type="entry name" value="PAIRED_1"/>
    <property type="match status" value="1"/>
</dbReference>
<dbReference type="PRINTS" id="PR00027">
    <property type="entry name" value="PAIREDBOX"/>
</dbReference>
<evidence type="ECO:0000256" key="1">
    <source>
        <dbReference type="ARBA" id="ARBA00004123"/>
    </source>
</evidence>
<dbReference type="InterPro" id="IPR043565">
    <property type="entry name" value="PAX_fam"/>
</dbReference>
<dbReference type="EMBL" id="CAWYQH010000106">
    <property type="protein sequence ID" value="CAK8687872.1"/>
    <property type="molecule type" value="Genomic_DNA"/>
</dbReference>
<feature type="compositionally biased region" description="Polar residues" evidence="9">
    <location>
        <begin position="831"/>
        <end position="847"/>
    </location>
</feature>
<dbReference type="PANTHER" id="PTHR45636:SF41">
    <property type="entry name" value="PAIRED BOX PROTEIN PAX-6-RELATED"/>
    <property type="match status" value="1"/>
</dbReference>
<evidence type="ECO:0000259" key="10">
    <source>
        <dbReference type="PROSITE" id="PS51057"/>
    </source>
</evidence>
<dbReference type="CDD" id="cd00131">
    <property type="entry name" value="PAX"/>
    <property type="match status" value="1"/>
</dbReference>
<dbReference type="InterPro" id="IPR036388">
    <property type="entry name" value="WH-like_DNA-bd_sf"/>
</dbReference>
<dbReference type="Gene3D" id="1.10.10.10">
    <property type="entry name" value="Winged helix-like DNA-binding domain superfamily/Winged helix DNA-binding domain"/>
    <property type="match status" value="2"/>
</dbReference>
<evidence type="ECO:0000313" key="11">
    <source>
        <dbReference type="EMBL" id="CAK8687872.1"/>
    </source>
</evidence>
<feature type="region of interest" description="Disordered" evidence="9">
    <location>
        <begin position="815"/>
        <end position="847"/>
    </location>
</feature>
<name>A0ABP0G7U9_CLALP</name>
<feature type="domain" description="Paired" evidence="10">
    <location>
        <begin position="303"/>
        <end position="429"/>
    </location>
</feature>
<keyword evidence="8" id="KW-0175">Coiled coil</keyword>
<feature type="compositionally biased region" description="Basic and acidic residues" evidence="9">
    <location>
        <begin position="821"/>
        <end position="830"/>
    </location>
</feature>
<evidence type="ECO:0000256" key="2">
    <source>
        <dbReference type="ARBA" id="ARBA00022473"/>
    </source>
</evidence>
<dbReference type="InterPro" id="IPR009057">
    <property type="entry name" value="Homeodomain-like_sf"/>
</dbReference>
<feature type="region of interest" description="Disordered" evidence="9">
    <location>
        <begin position="1126"/>
        <end position="1145"/>
    </location>
</feature>
<gene>
    <name evidence="11" type="ORF">CVLEPA_LOCUS19925</name>
</gene>
<proteinExistence type="predicted"/>
<evidence type="ECO:0000313" key="12">
    <source>
        <dbReference type="Proteomes" id="UP001642483"/>
    </source>
</evidence>
<keyword evidence="6" id="KW-0804">Transcription</keyword>
<evidence type="ECO:0000256" key="3">
    <source>
        <dbReference type="ARBA" id="ARBA00022724"/>
    </source>
</evidence>
<evidence type="ECO:0000256" key="7">
    <source>
        <dbReference type="ARBA" id="ARBA00023242"/>
    </source>
</evidence>
<keyword evidence="7" id="KW-0539">Nucleus</keyword>
<comment type="caution">
    <text evidence="11">The sequence shown here is derived from an EMBL/GenBank/DDBJ whole genome shotgun (WGS) entry which is preliminary data.</text>
</comment>
<feature type="coiled-coil region" evidence="8">
    <location>
        <begin position="964"/>
        <end position="999"/>
    </location>
</feature>
<dbReference type="SUPFAM" id="SSF46689">
    <property type="entry name" value="Homeodomain-like"/>
    <property type="match status" value="1"/>
</dbReference>
<keyword evidence="3" id="KW-0563">Paired box</keyword>
<dbReference type="PROSITE" id="PS51057">
    <property type="entry name" value="PAIRED_2"/>
    <property type="match status" value="1"/>
</dbReference>
<dbReference type="PANTHER" id="PTHR45636">
    <property type="entry name" value="PAIRED BOX PROTEIN PAX-6-RELATED-RELATED"/>
    <property type="match status" value="1"/>
</dbReference>
<dbReference type="InterPro" id="IPR001523">
    <property type="entry name" value="Paired_dom"/>
</dbReference>
<organism evidence="11 12">
    <name type="scientific">Clavelina lepadiformis</name>
    <name type="common">Light-bulb sea squirt</name>
    <name type="synonym">Ascidia lepadiformis</name>
    <dbReference type="NCBI Taxonomy" id="159417"/>
    <lineage>
        <taxon>Eukaryota</taxon>
        <taxon>Metazoa</taxon>
        <taxon>Chordata</taxon>
        <taxon>Tunicata</taxon>
        <taxon>Ascidiacea</taxon>
        <taxon>Aplousobranchia</taxon>
        <taxon>Clavelinidae</taxon>
        <taxon>Clavelina</taxon>
    </lineage>
</organism>
<evidence type="ECO:0000256" key="9">
    <source>
        <dbReference type="SAM" id="MobiDB-lite"/>
    </source>
</evidence>
<evidence type="ECO:0000256" key="6">
    <source>
        <dbReference type="ARBA" id="ARBA00023163"/>
    </source>
</evidence>
<keyword evidence="2" id="KW-0217">Developmental protein</keyword>
<evidence type="ECO:0000256" key="4">
    <source>
        <dbReference type="ARBA" id="ARBA00023015"/>
    </source>
</evidence>
<feature type="compositionally biased region" description="Polar residues" evidence="9">
    <location>
        <begin position="1"/>
        <end position="37"/>
    </location>
</feature>
<comment type="subcellular location">
    <subcellularLocation>
        <location evidence="1">Nucleus</location>
    </subcellularLocation>
</comment>
<dbReference type="InterPro" id="IPR043182">
    <property type="entry name" value="PAIRED_DNA-bd_dom"/>
</dbReference>
<protein>
    <recommendedName>
        <fullName evidence="10">Paired domain-containing protein</fullName>
    </recommendedName>
</protein>
<reference evidence="11 12" key="1">
    <citation type="submission" date="2024-02" db="EMBL/GenBank/DDBJ databases">
        <authorList>
            <person name="Daric V."/>
            <person name="Darras S."/>
        </authorList>
    </citation>
    <scope>NUCLEOTIDE SEQUENCE [LARGE SCALE GENOMIC DNA]</scope>
</reference>